<feature type="signal peptide" evidence="2">
    <location>
        <begin position="1"/>
        <end position="26"/>
    </location>
</feature>
<accession>A0A511NI46</accession>
<dbReference type="GeneID" id="84651331"/>
<evidence type="ECO:0000259" key="3">
    <source>
        <dbReference type="Pfam" id="PF18962"/>
    </source>
</evidence>
<feature type="chain" id="PRO_5021974787" description="Secretion system C-terminal sorting domain-containing protein" evidence="2">
    <location>
        <begin position="27"/>
        <end position="428"/>
    </location>
</feature>
<gene>
    <name evidence="4" type="ORF">EB1_22730</name>
</gene>
<comment type="caution">
    <text evidence="4">The sequence shown here is derived from an EMBL/GenBank/DDBJ whole genome shotgun (WGS) entry which is preliminary data.</text>
</comment>
<dbReference type="STRING" id="1218108.GCA_000382425_03294"/>
<dbReference type="InterPro" id="IPR026444">
    <property type="entry name" value="Secre_tail"/>
</dbReference>
<dbReference type="Pfam" id="PF18962">
    <property type="entry name" value="Por_Secre_tail"/>
    <property type="match status" value="1"/>
</dbReference>
<dbReference type="RefSeq" id="WP_019976764.1">
    <property type="nucleotide sequence ID" value="NZ_BJXC01000016.1"/>
</dbReference>
<evidence type="ECO:0000256" key="2">
    <source>
        <dbReference type="SAM" id="SignalP"/>
    </source>
</evidence>
<proteinExistence type="predicted"/>
<keyword evidence="5" id="KW-1185">Reference proteome</keyword>
<dbReference type="Proteomes" id="UP000321245">
    <property type="component" value="Unassembled WGS sequence"/>
</dbReference>
<name>A0A511NI46_9FLAO</name>
<sequence length="428" mass="46431">MKNVYTKLRNLTFLIALIVGAHSTSAQVYVVGNGETAYSVSEDGKVVTLNTVDNNYYWTQEDGIQLLGELAADTSNAGYPLVTADGKKIAAMVMNPADGVNQMSIFDLDSKTWNYLGGLGASSGNESSSVWGMSKDGKYIAGLGATPNGSFHGVLWNETNGIVDLETKGDYYSRANGVSDDGRIVVGWQDTDFDRWGVYWEDGVQHQVYDQEGYEVLELGNISGNGKWMIGATSEDIAMRYSKETGVQKIEHPDQGFYFNGAATAINNNGSVVVGYYRPWPGPAAMGEGFIWTEETGRIELNEYVKSLGYDDLGITFALPLGLSKDGSKIVGLGRTDSGVVSFLISLPKLGTSDANNVKFEVYPNPATEIIHIKTKGQVSSSILYNMAGQKVLNSEQKQIDVSSLPKGVYILKTTIDGKDMTKKIIKK</sequence>
<keyword evidence="1 2" id="KW-0732">Signal</keyword>
<dbReference type="NCBIfam" id="TIGR04183">
    <property type="entry name" value="Por_Secre_tail"/>
    <property type="match status" value="1"/>
</dbReference>
<dbReference type="SUPFAM" id="SSF69304">
    <property type="entry name" value="Tricorn protease N-terminal domain"/>
    <property type="match status" value="1"/>
</dbReference>
<feature type="domain" description="Secretion system C-terminal sorting" evidence="3">
    <location>
        <begin position="362"/>
        <end position="426"/>
    </location>
</feature>
<dbReference type="AlphaFoldDB" id="A0A511NI46"/>
<dbReference type="EMBL" id="BJXC01000016">
    <property type="protein sequence ID" value="GEM52483.1"/>
    <property type="molecule type" value="Genomic_DNA"/>
</dbReference>
<reference evidence="4 5" key="1">
    <citation type="submission" date="2019-07" db="EMBL/GenBank/DDBJ databases">
        <title>Whole genome shotgun sequence of Empedobacter brevis NBRC 14943.</title>
        <authorList>
            <person name="Hosoyama A."/>
            <person name="Uohara A."/>
            <person name="Ohji S."/>
            <person name="Ichikawa N."/>
        </authorList>
    </citation>
    <scope>NUCLEOTIDE SEQUENCE [LARGE SCALE GENOMIC DNA]</scope>
    <source>
        <strain evidence="4 5">NBRC 14943</strain>
    </source>
</reference>
<evidence type="ECO:0000256" key="1">
    <source>
        <dbReference type="ARBA" id="ARBA00022729"/>
    </source>
</evidence>
<protein>
    <recommendedName>
        <fullName evidence="3">Secretion system C-terminal sorting domain-containing protein</fullName>
    </recommendedName>
</protein>
<evidence type="ECO:0000313" key="5">
    <source>
        <dbReference type="Proteomes" id="UP000321245"/>
    </source>
</evidence>
<organism evidence="4 5">
    <name type="scientific">Empedobacter brevis NBRC 14943 = ATCC 43319</name>
    <dbReference type="NCBI Taxonomy" id="1218108"/>
    <lineage>
        <taxon>Bacteria</taxon>
        <taxon>Pseudomonadati</taxon>
        <taxon>Bacteroidota</taxon>
        <taxon>Flavobacteriia</taxon>
        <taxon>Flavobacteriales</taxon>
        <taxon>Weeksellaceae</taxon>
        <taxon>Empedobacter</taxon>
    </lineage>
</organism>
<dbReference type="OrthoDB" id="8981767at2"/>
<evidence type="ECO:0000313" key="4">
    <source>
        <dbReference type="EMBL" id="GEM52483.1"/>
    </source>
</evidence>